<feature type="domain" description="Tyr recombinase" evidence="6">
    <location>
        <begin position="137"/>
        <end position="342"/>
    </location>
</feature>
<dbReference type="Gene3D" id="1.10.150.130">
    <property type="match status" value="1"/>
</dbReference>
<name>A0AAE4GAI1_9BURK</name>
<dbReference type="GO" id="GO:0003677">
    <property type="term" value="F:DNA binding"/>
    <property type="evidence" value="ECO:0007669"/>
    <property type="project" value="UniProtKB-UniRule"/>
</dbReference>
<evidence type="ECO:0000256" key="3">
    <source>
        <dbReference type="ARBA" id="ARBA00023125"/>
    </source>
</evidence>
<keyword evidence="3 5" id="KW-0238">DNA-binding</keyword>
<dbReference type="Gene3D" id="1.10.443.10">
    <property type="entry name" value="Intergrase catalytic core"/>
    <property type="match status" value="1"/>
</dbReference>
<dbReference type="InterPro" id="IPR050090">
    <property type="entry name" value="Tyrosine_recombinase_XerCD"/>
</dbReference>
<dbReference type="InterPro" id="IPR013762">
    <property type="entry name" value="Integrase-like_cat_sf"/>
</dbReference>
<sequence>MSSFREANEFLRQYLMQGTICEGSWETIGRAIYDYLSFLESNDLDWRDVNRGELKSLPAAYRDYCGEVFSHKRNTIRLRLIYIFQFYEYALRQKWISRLPYTSRERRGFHSQGFFAHLNAAGTTIEVPSVMPRYHKTVLRFLSIEESRQLLAETQNIHHYSVINFFLRSGIRRTEMASFPLSYIFDPDVSGGNSRNVRILLDPQDGSGMQTKGSKARTIWIPRNVMRELYSYSRHYRGERSNLTENQHLQLFLNQDGEPFADNGAALEEIVRSAGQRIGVHAHPHKLRHTYATHTLSLLQRAKRKTGIEPLVFLQGQLGHESIEQTRKYAHLVNQLADDAVLDYDSELNSVGG</sequence>
<evidence type="ECO:0000313" key="8">
    <source>
        <dbReference type="EMBL" id="MDT0338742.1"/>
    </source>
</evidence>
<dbReference type="InterPro" id="IPR044068">
    <property type="entry name" value="CB"/>
</dbReference>
<protein>
    <submittedName>
        <fullName evidence="8">Site-specific integrase</fullName>
    </submittedName>
</protein>
<proteinExistence type="inferred from homology"/>
<dbReference type="EMBL" id="JAVRAA010000009">
    <property type="protein sequence ID" value="MDT0338742.1"/>
    <property type="molecule type" value="Genomic_DNA"/>
</dbReference>
<dbReference type="PANTHER" id="PTHR30349:SF64">
    <property type="entry name" value="PROPHAGE INTEGRASE INTD-RELATED"/>
    <property type="match status" value="1"/>
</dbReference>
<dbReference type="GO" id="GO:0015074">
    <property type="term" value="P:DNA integration"/>
    <property type="evidence" value="ECO:0007669"/>
    <property type="project" value="UniProtKB-KW"/>
</dbReference>
<reference evidence="8" key="1">
    <citation type="submission" date="2023-02" db="EMBL/GenBank/DDBJ databases">
        <title>Description of Herbaspirillum huttiense subsp. nephrolepsisexaltata and Herbaspirillum huttiense subsp. lycopersicon.</title>
        <authorList>
            <person name="Poudel M."/>
            <person name="Sharma A."/>
            <person name="Goss E."/>
            <person name="Tapia J.H."/>
            <person name="Harmon C.M."/>
            <person name="Jones J.B."/>
        </authorList>
    </citation>
    <scope>NUCLEOTIDE SEQUENCE</scope>
    <source>
        <strain evidence="8">NC40101</strain>
    </source>
</reference>
<dbReference type="InterPro" id="IPR010998">
    <property type="entry name" value="Integrase_recombinase_N"/>
</dbReference>
<evidence type="ECO:0000256" key="4">
    <source>
        <dbReference type="ARBA" id="ARBA00023172"/>
    </source>
</evidence>
<dbReference type="InterPro" id="IPR002104">
    <property type="entry name" value="Integrase_catalytic"/>
</dbReference>
<feature type="domain" description="Core-binding (CB)" evidence="7">
    <location>
        <begin position="1"/>
        <end position="91"/>
    </location>
</feature>
<gene>
    <name evidence="8" type="ORF">RJN63_18020</name>
</gene>
<dbReference type="PROSITE" id="PS51900">
    <property type="entry name" value="CB"/>
    <property type="match status" value="1"/>
</dbReference>
<dbReference type="InterPro" id="IPR011010">
    <property type="entry name" value="DNA_brk_join_enz"/>
</dbReference>
<evidence type="ECO:0000256" key="1">
    <source>
        <dbReference type="ARBA" id="ARBA00008857"/>
    </source>
</evidence>
<evidence type="ECO:0000259" key="7">
    <source>
        <dbReference type="PROSITE" id="PS51900"/>
    </source>
</evidence>
<evidence type="ECO:0000259" key="6">
    <source>
        <dbReference type="PROSITE" id="PS51898"/>
    </source>
</evidence>
<dbReference type="GO" id="GO:0006310">
    <property type="term" value="P:DNA recombination"/>
    <property type="evidence" value="ECO:0007669"/>
    <property type="project" value="UniProtKB-KW"/>
</dbReference>
<organism evidence="8">
    <name type="scientific">Herbaspirillum huttiense subsp. nephrolepidis</name>
    <dbReference type="NCBI Taxonomy" id="3075126"/>
    <lineage>
        <taxon>Bacteria</taxon>
        <taxon>Pseudomonadati</taxon>
        <taxon>Pseudomonadota</taxon>
        <taxon>Betaproteobacteria</taxon>
        <taxon>Burkholderiales</taxon>
        <taxon>Oxalobacteraceae</taxon>
        <taxon>Herbaspirillum</taxon>
    </lineage>
</organism>
<dbReference type="PROSITE" id="PS51898">
    <property type="entry name" value="TYR_RECOMBINASE"/>
    <property type="match status" value="1"/>
</dbReference>
<accession>A0AAE4GAI1</accession>
<dbReference type="Pfam" id="PF00589">
    <property type="entry name" value="Phage_integrase"/>
    <property type="match status" value="1"/>
</dbReference>
<comment type="similarity">
    <text evidence="1">Belongs to the 'phage' integrase family.</text>
</comment>
<dbReference type="RefSeq" id="WP_310837956.1">
    <property type="nucleotide sequence ID" value="NZ_JAVLSM010000010.1"/>
</dbReference>
<dbReference type="AlphaFoldDB" id="A0AAE4GAI1"/>
<evidence type="ECO:0000256" key="5">
    <source>
        <dbReference type="PROSITE-ProRule" id="PRU01248"/>
    </source>
</evidence>
<dbReference type="CDD" id="cd00397">
    <property type="entry name" value="DNA_BRE_C"/>
    <property type="match status" value="1"/>
</dbReference>
<evidence type="ECO:0000256" key="2">
    <source>
        <dbReference type="ARBA" id="ARBA00022908"/>
    </source>
</evidence>
<dbReference type="PANTHER" id="PTHR30349">
    <property type="entry name" value="PHAGE INTEGRASE-RELATED"/>
    <property type="match status" value="1"/>
</dbReference>
<comment type="caution">
    <text evidence="8">The sequence shown here is derived from an EMBL/GenBank/DDBJ whole genome shotgun (WGS) entry which is preliminary data.</text>
</comment>
<dbReference type="SUPFAM" id="SSF56349">
    <property type="entry name" value="DNA breaking-rejoining enzymes"/>
    <property type="match status" value="1"/>
</dbReference>
<keyword evidence="2" id="KW-0229">DNA integration</keyword>
<keyword evidence="4" id="KW-0233">DNA recombination</keyword>